<name>A0A1H3TTJ1_9BURK</name>
<gene>
    <name evidence="1" type="ORF">SAMN05421547_13261</name>
</gene>
<dbReference type="AlphaFoldDB" id="A0A1H3TTJ1"/>
<dbReference type="Proteomes" id="UP000183417">
    <property type="component" value="Unassembled WGS sequence"/>
</dbReference>
<protein>
    <recommendedName>
        <fullName evidence="3">Ribbon-helix-helix protein, copG family</fullName>
    </recommendedName>
</protein>
<sequence>MQPPPHTEDRIDLEGFAEEDIAAIETVAAERGISFDEAVKQLLLEDIKKRREKAKKGVIARLFGFPRVNKR</sequence>
<evidence type="ECO:0000313" key="2">
    <source>
        <dbReference type="Proteomes" id="UP000183417"/>
    </source>
</evidence>
<organism evidence="1 2">
    <name type="scientific">Delftia lacustris</name>
    <dbReference type="NCBI Taxonomy" id="558537"/>
    <lineage>
        <taxon>Bacteria</taxon>
        <taxon>Pseudomonadati</taxon>
        <taxon>Pseudomonadota</taxon>
        <taxon>Betaproteobacteria</taxon>
        <taxon>Burkholderiales</taxon>
        <taxon>Comamonadaceae</taxon>
        <taxon>Delftia</taxon>
    </lineage>
</organism>
<evidence type="ECO:0000313" key="1">
    <source>
        <dbReference type="EMBL" id="SDZ53524.1"/>
    </source>
</evidence>
<dbReference type="EMBL" id="FNPE01000032">
    <property type="protein sequence ID" value="SDZ53524.1"/>
    <property type="molecule type" value="Genomic_DNA"/>
</dbReference>
<dbReference type="GeneID" id="94691366"/>
<proteinExistence type="predicted"/>
<reference evidence="1 2" key="1">
    <citation type="submission" date="2016-10" db="EMBL/GenBank/DDBJ databases">
        <authorList>
            <person name="de Groot N.N."/>
        </authorList>
    </citation>
    <scope>NUCLEOTIDE SEQUENCE [LARGE SCALE GENOMIC DNA]</scope>
    <source>
        <strain evidence="1 2">LMG 24775</strain>
    </source>
</reference>
<dbReference type="RefSeq" id="WP_074923715.1">
    <property type="nucleotide sequence ID" value="NZ_CP141274.1"/>
</dbReference>
<accession>A0A1H3TTJ1</accession>
<evidence type="ECO:0008006" key="3">
    <source>
        <dbReference type="Google" id="ProtNLM"/>
    </source>
</evidence>